<dbReference type="GO" id="GO:0061709">
    <property type="term" value="P:reticulophagy"/>
    <property type="evidence" value="ECO:0007669"/>
    <property type="project" value="TreeGrafter"/>
</dbReference>
<keyword evidence="1" id="KW-0808">Transferase</keyword>
<dbReference type="InterPro" id="IPR045269">
    <property type="entry name" value="Atg1-like"/>
</dbReference>
<dbReference type="PANTHER" id="PTHR24348:SF22">
    <property type="entry name" value="NON-SPECIFIC SERINE_THREONINE PROTEIN KINASE"/>
    <property type="match status" value="1"/>
</dbReference>
<dbReference type="GO" id="GO:0034727">
    <property type="term" value="P:piecemeal microautophagy of the nucleus"/>
    <property type="evidence" value="ECO:0007669"/>
    <property type="project" value="TreeGrafter"/>
</dbReference>
<reference evidence="7" key="1">
    <citation type="submission" date="2019-05" db="EMBL/GenBank/DDBJ databases">
        <title>Annotation for the trematode Fasciolopsis buski.</title>
        <authorList>
            <person name="Choi Y.-J."/>
        </authorList>
    </citation>
    <scope>NUCLEOTIDE SEQUENCE</scope>
    <source>
        <strain evidence="7">HT</strain>
        <tissue evidence="7">Whole worm</tissue>
    </source>
</reference>
<evidence type="ECO:0000259" key="6">
    <source>
        <dbReference type="PROSITE" id="PS50011"/>
    </source>
</evidence>
<comment type="caution">
    <text evidence="7">The sequence shown here is derived from an EMBL/GenBank/DDBJ whole genome shotgun (WGS) entry which is preliminary data.</text>
</comment>
<keyword evidence="2 5" id="KW-0547">Nucleotide-binding</keyword>
<keyword evidence="8" id="KW-1185">Reference proteome</keyword>
<dbReference type="GO" id="GO:0042594">
    <property type="term" value="P:response to starvation"/>
    <property type="evidence" value="ECO:0007669"/>
    <property type="project" value="TreeGrafter"/>
</dbReference>
<dbReference type="Proteomes" id="UP000728185">
    <property type="component" value="Unassembled WGS sequence"/>
</dbReference>
<gene>
    <name evidence="7" type="ORF">FBUS_11673</name>
</gene>
<dbReference type="OrthoDB" id="346907at2759"/>
<dbReference type="EMBL" id="LUCM01006141">
    <property type="protein sequence ID" value="KAA0191756.1"/>
    <property type="molecule type" value="Genomic_DNA"/>
</dbReference>
<proteinExistence type="predicted"/>
<dbReference type="GO" id="GO:0000045">
    <property type="term" value="P:autophagosome assembly"/>
    <property type="evidence" value="ECO:0007669"/>
    <property type="project" value="TreeGrafter"/>
</dbReference>
<feature type="domain" description="Protein kinase" evidence="6">
    <location>
        <begin position="11"/>
        <end position="115"/>
    </location>
</feature>
<dbReference type="GO" id="GO:0005829">
    <property type="term" value="C:cytosol"/>
    <property type="evidence" value="ECO:0007669"/>
    <property type="project" value="TreeGrafter"/>
</dbReference>
<dbReference type="GO" id="GO:0005776">
    <property type="term" value="C:autophagosome"/>
    <property type="evidence" value="ECO:0007669"/>
    <property type="project" value="TreeGrafter"/>
</dbReference>
<dbReference type="PROSITE" id="PS00107">
    <property type="entry name" value="PROTEIN_KINASE_ATP"/>
    <property type="match status" value="1"/>
</dbReference>
<dbReference type="GO" id="GO:0004674">
    <property type="term" value="F:protein serine/threonine kinase activity"/>
    <property type="evidence" value="ECO:0007669"/>
    <property type="project" value="InterPro"/>
</dbReference>
<protein>
    <submittedName>
        <fullName evidence="7">Serine:threonine protein kinase ULK2</fullName>
    </submittedName>
</protein>
<evidence type="ECO:0000256" key="1">
    <source>
        <dbReference type="ARBA" id="ARBA00022679"/>
    </source>
</evidence>
<dbReference type="InterPro" id="IPR001245">
    <property type="entry name" value="Ser-Thr/Tyr_kinase_cat_dom"/>
</dbReference>
<evidence type="ECO:0000256" key="5">
    <source>
        <dbReference type="PROSITE-ProRule" id="PRU10141"/>
    </source>
</evidence>
<dbReference type="GO" id="GO:0048675">
    <property type="term" value="P:axon extension"/>
    <property type="evidence" value="ECO:0007669"/>
    <property type="project" value="TreeGrafter"/>
</dbReference>
<dbReference type="GO" id="GO:0005524">
    <property type="term" value="F:ATP binding"/>
    <property type="evidence" value="ECO:0007669"/>
    <property type="project" value="UniProtKB-UniRule"/>
</dbReference>
<keyword evidence="3 7" id="KW-0418">Kinase</keyword>
<dbReference type="GO" id="GO:0010508">
    <property type="term" value="P:positive regulation of autophagy"/>
    <property type="evidence" value="ECO:0007669"/>
    <property type="project" value="TreeGrafter"/>
</dbReference>
<dbReference type="PROSITE" id="PS50011">
    <property type="entry name" value="PROTEIN_KINASE_DOM"/>
    <property type="match status" value="1"/>
</dbReference>
<evidence type="ECO:0000313" key="7">
    <source>
        <dbReference type="EMBL" id="KAA0191756.1"/>
    </source>
</evidence>
<dbReference type="GO" id="GO:0034045">
    <property type="term" value="C:phagophore assembly site membrane"/>
    <property type="evidence" value="ECO:0007669"/>
    <property type="project" value="TreeGrafter"/>
</dbReference>
<keyword evidence="4 5" id="KW-0067">ATP-binding</keyword>
<dbReference type="Gene3D" id="1.10.510.10">
    <property type="entry name" value="Transferase(Phosphotransferase) domain 1"/>
    <property type="match status" value="1"/>
</dbReference>
<evidence type="ECO:0000256" key="3">
    <source>
        <dbReference type="ARBA" id="ARBA00022777"/>
    </source>
</evidence>
<organism evidence="7 8">
    <name type="scientific">Fasciolopsis buskii</name>
    <dbReference type="NCBI Taxonomy" id="27845"/>
    <lineage>
        <taxon>Eukaryota</taxon>
        <taxon>Metazoa</taxon>
        <taxon>Spiralia</taxon>
        <taxon>Lophotrochozoa</taxon>
        <taxon>Platyhelminthes</taxon>
        <taxon>Trematoda</taxon>
        <taxon>Digenea</taxon>
        <taxon>Plagiorchiida</taxon>
        <taxon>Echinostomata</taxon>
        <taxon>Echinostomatoidea</taxon>
        <taxon>Fasciolidae</taxon>
        <taxon>Fasciolopsis</taxon>
    </lineage>
</organism>
<evidence type="ECO:0000313" key="8">
    <source>
        <dbReference type="Proteomes" id="UP000728185"/>
    </source>
</evidence>
<dbReference type="SUPFAM" id="SSF56112">
    <property type="entry name" value="Protein kinase-like (PK-like)"/>
    <property type="match status" value="1"/>
</dbReference>
<dbReference type="InterPro" id="IPR011009">
    <property type="entry name" value="Kinase-like_dom_sf"/>
</dbReference>
<accession>A0A8E0RV80</accession>
<name>A0A8E0RV80_9TREM</name>
<dbReference type="AlphaFoldDB" id="A0A8E0RV80"/>
<evidence type="ECO:0000256" key="4">
    <source>
        <dbReference type="ARBA" id="ARBA00022840"/>
    </source>
</evidence>
<dbReference type="InterPro" id="IPR000719">
    <property type="entry name" value="Prot_kinase_dom"/>
</dbReference>
<dbReference type="Pfam" id="PF07714">
    <property type="entry name" value="PK_Tyr_Ser-Thr"/>
    <property type="match status" value="1"/>
</dbReference>
<dbReference type="InterPro" id="IPR017441">
    <property type="entry name" value="Protein_kinase_ATP_BS"/>
</dbReference>
<feature type="binding site" evidence="5">
    <location>
        <position position="41"/>
    </location>
    <ligand>
        <name>ATP</name>
        <dbReference type="ChEBI" id="CHEBI:30616"/>
    </ligand>
</feature>
<sequence length="115" mass="12848">MISLGAYEYNANHANLLGSGAFAFVYKGRVANKPDQPVAIKIMKKDQNMPKNKTLLSKEISVLKVTSNGVYLVMEYCNGGDLSEYLQGEMPILGSFLRQLKGRCQNIPYVTFCYK</sequence>
<dbReference type="GO" id="GO:0000422">
    <property type="term" value="P:autophagy of mitochondrion"/>
    <property type="evidence" value="ECO:0007669"/>
    <property type="project" value="TreeGrafter"/>
</dbReference>
<dbReference type="PANTHER" id="PTHR24348">
    <property type="entry name" value="SERINE/THREONINE-PROTEIN KINASE UNC-51-RELATED"/>
    <property type="match status" value="1"/>
</dbReference>
<evidence type="ECO:0000256" key="2">
    <source>
        <dbReference type="ARBA" id="ARBA00022741"/>
    </source>
</evidence>